<evidence type="ECO:0000256" key="1">
    <source>
        <dbReference type="SAM" id="Phobius"/>
    </source>
</evidence>
<sequence length="72" mass="8191">MDRQLRNKVITEVIWLAGLLFISAIIEYVFILLLDLHPILSVKIQVVIGLTIIGYAIRMAARLVSYFKTSTD</sequence>
<evidence type="ECO:0000313" key="3">
    <source>
        <dbReference type="Proteomes" id="UP000317593"/>
    </source>
</evidence>
<dbReference type="AlphaFoldDB" id="A0A521D4Y6"/>
<dbReference type="Proteomes" id="UP000317593">
    <property type="component" value="Unassembled WGS sequence"/>
</dbReference>
<keyword evidence="3" id="KW-1185">Reference proteome</keyword>
<gene>
    <name evidence="2" type="ORF">SAMN06265218_108150</name>
</gene>
<dbReference type="OrthoDB" id="1525190at2"/>
<protein>
    <submittedName>
        <fullName evidence="2">Uncharacterized protein</fullName>
    </submittedName>
</protein>
<accession>A0A521D4Y6</accession>
<keyword evidence="1" id="KW-0812">Transmembrane</keyword>
<evidence type="ECO:0000313" key="2">
    <source>
        <dbReference type="EMBL" id="SMO66739.1"/>
    </source>
</evidence>
<feature type="transmembrane region" description="Helical" evidence="1">
    <location>
        <begin position="12"/>
        <end position="33"/>
    </location>
</feature>
<keyword evidence="1" id="KW-1133">Transmembrane helix</keyword>
<feature type="transmembrane region" description="Helical" evidence="1">
    <location>
        <begin position="39"/>
        <end position="57"/>
    </location>
</feature>
<dbReference type="EMBL" id="FXTH01000008">
    <property type="protein sequence ID" value="SMO66739.1"/>
    <property type="molecule type" value="Genomic_DNA"/>
</dbReference>
<reference evidence="2 3" key="1">
    <citation type="submission" date="2017-05" db="EMBL/GenBank/DDBJ databases">
        <authorList>
            <person name="Varghese N."/>
            <person name="Submissions S."/>
        </authorList>
    </citation>
    <scope>NUCLEOTIDE SEQUENCE [LARGE SCALE GENOMIC DNA]</scope>
    <source>
        <strain evidence="2 3">DSM 21194</strain>
    </source>
</reference>
<name>A0A521D4Y6_9BACT</name>
<proteinExistence type="predicted"/>
<dbReference type="RefSeq" id="WP_142714569.1">
    <property type="nucleotide sequence ID" value="NZ_FXTH01000008.1"/>
</dbReference>
<organism evidence="2 3">
    <name type="scientific">Fodinibius sediminis</name>
    <dbReference type="NCBI Taxonomy" id="1214077"/>
    <lineage>
        <taxon>Bacteria</taxon>
        <taxon>Pseudomonadati</taxon>
        <taxon>Balneolota</taxon>
        <taxon>Balneolia</taxon>
        <taxon>Balneolales</taxon>
        <taxon>Balneolaceae</taxon>
        <taxon>Fodinibius</taxon>
    </lineage>
</organism>
<keyword evidence="1" id="KW-0472">Membrane</keyword>